<dbReference type="EMBL" id="LXMD01000002">
    <property type="protein sequence ID" value="OCG76467.1"/>
    <property type="molecule type" value="Genomic_DNA"/>
</dbReference>
<dbReference type="Pfam" id="PF03466">
    <property type="entry name" value="LysR_substrate"/>
    <property type="match status" value="1"/>
</dbReference>
<evidence type="ECO:0000256" key="2">
    <source>
        <dbReference type="ARBA" id="ARBA00023015"/>
    </source>
</evidence>
<dbReference type="Gene3D" id="1.10.10.10">
    <property type="entry name" value="Winged helix-like DNA-binding domain superfamily/Winged helix DNA-binding domain"/>
    <property type="match status" value="1"/>
</dbReference>
<dbReference type="SUPFAM" id="SSF46785">
    <property type="entry name" value="Winged helix' DNA-binding domain"/>
    <property type="match status" value="1"/>
</dbReference>
<dbReference type="RefSeq" id="WP_067028236.1">
    <property type="nucleotide sequence ID" value="NZ_CP038256.1"/>
</dbReference>
<gene>
    <name evidence="5" type="ORF">A7J15_11830</name>
</gene>
<organism evidence="5 6">
    <name type="scientific">Microbacterium sediminis</name>
    <dbReference type="NCBI Taxonomy" id="904291"/>
    <lineage>
        <taxon>Bacteria</taxon>
        <taxon>Bacillati</taxon>
        <taxon>Actinomycetota</taxon>
        <taxon>Actinomycetes</taxon>
        <taxon>Micrococcales</taxon>
        <taxon>Microbacteriaceae</taxon>
        <taxon>Microbacterium</taxon>
    </lineage>
</organism>
<evidence type="ECO:0000256" key="1">
    <source>
        <dbReference type="ARBA" id="ARBA00009437"/>
    </source>
</evidence>
<evidence type="ECO:0000256" key="3">
    <source>
        <dbReference type="ARBA" id="ARBA00023125"/>
    </source>
</evidence>
<dbReference type="PROSITE" id="PS50931">
    <property type="entry name" value="HTH_LYSR"/>
    <property type="match status" value="1"/>
</dbReference>
<keyword evidence="2" id="KW-0805">Transcription regulation</keyword>
<dbReference type="PANTHER" id="PTHR30346:SF28">
    <property type="entry name" value="HTH-TYPE TRANSCRIPTIONAL REGULATOR CYNR"/>
    <property type="match status" value="1"/>
</dbReference>
<dbReference type="Gene3D" id="3.40.190.290">
    <property type="match status" value="1"/>
</dbReference>
<dbReference type="PRINTS" id="PR00039">
    <property type="entry name" value="HTHLYSR"/>
</dbReference>
<reference evidence="5 6" key="1">
    <citation type="submission" date="2016-05" db="EMBL/GenBank/DDBJ databases">
        <authorList>
            <person name="Lavstsen T."/>
            <person name="Jespersen J.S."/>
        </authorList>
    </citation>
    <scope>NUCLEOTIDE SEQUENCE [LARGE SCALE GENOMIC DNA]</scope>
    <source>
        <strain evidence="5 6">YLB-01</strain>
    </source>
</reference>
<evidence type="ECO:0000256" key="4">
    <source>
        <dbReference type="ARBA" id="ARBA00023163"/>
    </source>
</evidence>
<dbReference type="InterPro" id="IPR036388">
    <property type="entry name" value="WH-like_DNA-bd_sf"/>
</dbReference>
<dbReference type="GO" id="GO:0003677">
    <property type="term" value="F:DNA binding"/>
    <property type="evidence" value="ECO:0007669"/>
    <property type="project" value="UniProtKB-KW"/>
</dbReference>
<dbReference type="AlphaFoldDB" id="A0A1B9NIM3"/>
<dbReference type="InterPro" id="IPR005119">
    <property type="entry name" value="LysR_subst-bd"/>
</dbReference>
<dbReference type="InterPro" id="IPR036390">
    <property type="entry name" value="WH_DNA-bd_sf"/>
</dbReference>
<dbReference type="SUPFAM" id="SSF53850">
    <property type="entry name" value="Periplasmic binding protein-like II"/>
    <property type="match status" value="1"/>
</dbReference>
<dbReference type="STRING" id="904291.A7J15_11830"/>
<dbReference type="GO" id="GO:0032993">
    <property type="term" value="C:protein-DNA complex"/>
    <property type="evidence" value="ECO:0007669"/>
    <property type="project" value="TreeGrafter"/>
</dbReference>
<comment type="similarity">
    <text evidence="1">Belongs to the LysR transcriptional regulatory family.</text>
</comment>
<dbReference type="Proteomes" id="UP000093355">
    <property type="component" value="Unassembled WGS sequence"/>
</dbReference>
<keyword evidence="3" id="KW-0238">DNA-binding</keyword>
<name>A0A1B9NIM3_9MICO</name>
<dbReference type="InterPro" id="IPR000847">
    <property type="entry name" value="LysR_HTH_N"/>
</dbReference>
<evidence type="ECO:0000313" key="5">
    <source>
        <dbReference type="EMBL" id="OCG76467.1"/>
    </source>
</evidence>
<dbReference type="GO" id="GO:0003700">
    <property type="term" value="F:DNA-binding transcription factor activity"/>
    <property type="evidence" value="ECO:0007669"/>
    <property type="project" value="InterPro"/>
</dbReference>
<proteinExistence type="inferred from homology"/>
<keyword evidence="4" id="KW-0804">Transcription</keyword>
<comment type="caution">
    <text evidence="5">The sequence shown here is derived from an EMBL/GenBank/DDBJ whole genome shotgun (WGS) entry which is preliminary data.</text>
</comment>
<dbReference type="OrthoDB" id="3636008at2"/>
<keyword evidence="6" id="KW-1185">Reference proteome</keyword>
<protein>
    <submittedName>
        <fullName evidence="5">Uncharacterized protein</fullName>
    </submittedName>
</protein>
<dbReference type="PANTHER" id="PTHR30346">
    <property type="entry name" value="TRANSCRIPTIONAL DUAL REGULATOR HCAR-RELATED"/>
    <property type="match status" value="1"/>
</dbReference>
<evidence type="ECO:0000313" key="6">
    <source>
        <dbReference type="Proteomes" id="UP000093355"/>
    </source>
</evidence>
<sequence length="298" mass="31975">MDVRQLEFFMAVVEEASFTRAAERSFVSQPGLSASIRSLERELGTALFTRGRHGAALTAAGATFRPRAERILEQVREAQRAVLGAQPEHAELRIGAEQCLGGSVDIVDLLTAFAGAHPAADLEFVQDVTSRLVPLLDEGRLDVALIAAPAGSVPRAHSLLLRREPFVVLSHADVPYASLADIEGVRTVDFGEAWEARRVLDAAFAAAGVTRRTMVEAGDVHMLVDLVTRGFGVAVVPESIAAKQAAQHLVRTPLADAPEWDVHLATRADPSPSARAFARMFVPQAEIAGLRGELSLRP</sequence>
<dbReference type="Pfam" id="PF00126">
    <property type="entry name" value="HTH_1"/>
    <property type="match status" value="1"/>
</dbReference>
<accession>A0A1B9NIM3</accession>
<dbReference type="FunFam" id="1.10.10.10:FF:000001">
    <property type="entry name" value="LysR family transcriptional regulator"/>
    <property type="match status" value="1"/>
</dbReference>